<dbReference type="AlphaFoldDB" id="A0A8K0VX78"/>
<gene>
    <name evidence="2" type="ORF">FB567DRAFT_497466</name>
</gene>
<name>A0A8K0VX78_9PLEO</name>
<accession>A0A8K0VX78</accession>
<dbReference type="OrthoDB" id="5417628at2759"/>
<feature type="region of interest" description="Disordered" evidence="1">
    <location>
        <begin position="704"/>
        <end position="746"/>
    </location>
</feature>
<feature type="region of interest" description="Disordered" evidence="1">
    <location>
        <begin position="525"/>
        <end position="545"/>
    </location>
</feature>
<sequence length="746" mass="82256">MRYENWDVILFPRDSHIPIQEFNTACYSTSDRNGQQSPTLACYIASLPPATSFRISIHSWATPAKPSALIESRQRANQDIMYKLQVIVDGTRVFHGLFGVTSKWPQEIAHEARGIVTAEHPTSHRKSSLLFPSFNPETLLRTEWDCRDTGGRINVMLSEQVVAKTSSPTEADFGPFHEIVCFSFQHAPKGKVSDTLERVGISWPIRNPLFMPNPSQGPRMTPGVSDASSEAMRAHPRAHEYEMEFSSRSAAPRPRITEPLQRPNSHPSLARISHPTMQTRAGARSSVWDNDPGLLGNFRHEATSLNPWSLHQDMSPSRENMIMTTRIDPFSLSTRIQPIWKASNQEQHPSADLEWRNVVANVDKDKSISVAHQKERLGQTLEANSPPMMQRNSHHSSERHLKTLSGRTWNGRNYTAPPVGSTLLADRNPIRNLTQMPPGVSTSGSLGPVALKAHSGHLQAVGPYSSTSPSSFQSSIASNKENYLPSQIQVSSLYPVSIYSAVTDRPVTKGRHWNSDLSARDGSSVFSSLSRHNPDTSTHFGTRGRHSVDELLTNGSVKSGKEGIAQHTSDVSEHDNRHVQAVFLPTGSSKHSNTQKMNVSGHAREIAAGMVAKTTDVEIIDVDAIERPPDPKPSSDTSKASPAKSFHKAGVSSMDSTGRLERKLYSALGEELASFDSHDHTDMSQELAGALRLDASQISGHAASVLLTQDHEQVGKRKRCTPLDGDRERQSPMSKREKGAQADLDE</sequence>
<feature type="compositionally biased region" description="Polar residues" evidence="1">
    <location>
        <begin position="525"/>
        <end position="540"/>
    </location>
</feature>
<keyword evidence="3" id="KW-1185">Reference proteome</keyword>
<dbReference type="Proteomes" id="UP000813461">
    <property type="component" value="Unassembled WGS sequence"/>
</dbReference>
<proteinExistence type="predicted"/>
<feature type="compositionally biased region" description="Basic and acidic residues" evidence="1">
    <location>
        <begin position="724"/>
        <end position="740"/>
    </location>
</feature>
<reference evidence="2" key="1">
    <citation type="journal article" date="2021" name="Nat. Commun.">
        <title>Genetic determinants of endophytism in the Arabidopsis root mycobiome.</title>
        <authorList>
            <person name="Mesny F."/>
            <person name="Miyauchi S."/>
            <person name="Thiergart T."/>
            <person name="Pickel B."/>
            <person name="Atanasova L."/>
            <person name="Karlsson M."/>
            <person name="Huettel B."/>
            <person name="Barry K.W."/>
            <person name="Haridas S."/>
            <person name="Chen C."/>
            <person name="Bauer D."/>
            <person name="Andreopoulos W."/>
            <person name="Pangilinan J."/>
            <person name="LaButti K."/>
            <person name="Riley R."/>
            <person name="Lipzen A."/>
            <person name="Clum A."/>
            <person name="Drula E."/>
            <person name="Henrissat B."/>
            <person name="Kohler A."/>
            <person name="Grigoriev I.V."/>
            <person name="Martin F.M."/>
            <person name="Hacquard S."/>
        </authorList>
    </citation>
    <scope>NUCLEOTIDE SEQUENCE</scope>
    <source>
        <strain evidence="2">MPI-SDFR-AT-0120</strain>
    </source>
</reference>
<comment type="caution">
    <text evidence="2">The sequence shown here is derived from an EMBL/GenBank/DDBJ whole genome shotgun (WGS) entry which is preliminary data.</text>
</comment>
<evidence type="ECO:0000256" key="1">
    <source>
        <dbReference type="SAM" id="MobiDB-lite"/>
    </source>
</evidence>
<feature type="region of interest" description="Disordered" evidence="1">
    <location>
        <begin position="624"/>
        <end position="656"/>
    </location>
</feature>
<feature type="compositionally biased region" description="Low complexity" evidence="1">
    <location>
        <begin position="634"/>
        <end position="644"/>
    </location>
</feature>
<dbReference type="EMBL" id="JAGMVJ010000011">
    <property type="protein sequence ID" value="KAH7086363.1"/>
    <property type="molecule type" value="Genomic_DNA"/>
</dbReference>
<evidence type="ECO:0000313" key="2">
    <source>
        <dbReference type="EMBL" id="KAH7086363.1"/>
    </source>
</evidence>
<evidence type="ECO:0000313" key="3">
    <source>
        <dbReference type="Proteomes" id="UP000813461"/>
    </source>
</evidence>
<protein>
    <submittedName>
        <fullName evidence="2">Uncharacterized protein</fullName>
    </submittedName>
</protein>
<organism evidence="2 3">
    <name type="scientific">Paraphoma chrysanthemicola</name>
    <dbReference type="NCBI Taxonomy" id="798071"/>
    <lineage>
        <taxon>Eukaryota</taxon>
        <taxon>Fungi</taxon>
        <taxon>Dikarya</taxon>
        <taxon>Ascomycota</taxon>
        <taxon>Pezizomycotina</taxon>
        <taxon>Dothideomycetes</taxon>
        <taxon>Pleosporomycetidae</taxon>
        <taxon>Pleosporales</taxon>
        <taxon>Pleosporineae</taxon>
        <taxon>Phaeosphaeriaceae</taxon>
        <taxon>Paraphoma</taxon>
    </lineage>
</organism>